<reference evidence="3" key="1">
    <citation type="submission" date="2022-03" db="EMBL/GenBank/DDBJ databases">
        <authorList>
            <person name="Lindestad O."/>
        </authorList>
    </citation>
    <scope>NUCLEOTIDE SEQUENCE</scope>
</reference>
<evidence type="ECO:0000256" key="2">
    <source>
        <dbReference type="SAM" id="SignalP"/>
    </source>
</evidence>
<evidence type="ECO:0000313" key="3">
    <source>
        <dbReference type="EMBL" id="CAH2258620.1"/>
    </source>
</evidence>
<feature type="chain" id="PRO_5035862436" evidence="2">
    <location>
        <begin position="20"/>
        <end position="296"/>
    </location>
</feature>
<organism evidence="3 4">
    <name type="scientific">Pararge aegeria aegeria</name>
    <dbReference type="NCBI Taxonomy" id="348720"/>
    <lineage>
        <taxon>Eukaryota</taxon>
        <taxon>Metazoa</taxon>
        <taxon>Ecdysozoa</taxon>
        <taxon>Arthropoda</taxon>
        <taxon>Hexapoda</taxon>
        <taxon>Insecta</taxon>
        <taxon>Pterygota</taxon>
        <taxon>Neoptera</taxon>
        <taxon>Endopterygota</taxon>
        <taxon>Lepidoptera</taxon>
        <taxon>Glossata</taxon>
        <taxon>Ditrysia</taxon>
        <taxon>Papilionoidea</taxon>
        <taxon>Nymphalidae</taxon>
        <taxon>Satyrinae</taxon>
        <taxon>Satyrini</taxon>
        <taxon>Parargina</taxon>
        <taxon>Pararge</taxon>
    </lineage>
</organism>
<accession>A0A8S4SC81</accession>
<dbReference type="OrthoDB" id="6909330at2759"/>
<protein>
    <submittedName>
        <fullName evidence="3">Jg12392 protein</fullName>
    </submittedName>
</protein>
<proteinExistence type="predicted"/>
<dbReference type="AlphaFoldDB" id="A0A8S4SC81"/>
<gene>
    <name evidence="3" type="primary">jg12392</name>
    <name evidence="3" type="ORF">PAEG_LOCUS23382</name>
</gene>
<keyword evidence="4" id="KW-1185">Reference proteome</keyword>
<comment type="caution">
    <text evidence="3">The sequence shown here is derived from an EMBL/GenBank/DDBJ whole genome shotgun (WGS) entry which is preliminary data.</text>
</comment>
<sequence>MEGRLIVFILFLYSQQCSSERFLLCDDTTRIRKDCSVQIWGDESSDDTTSCDVEFVPRNSSDCEASFSRIPAISSSRLGNISIMPFLMNVKCDDCSPYHHVVPNIVFRDIKWKKLKFRIEQRNTYPTKRHCRNLAISDNVTIYEHSVLHYDCYLSLTDGSLRNTPTHVLDVEATDGTTVDGWQFLFFIPPTQVLIDSNYFTSNVLNVYHKMEKMGKVCELATFRGCEMRRARSVFTFLDTHSSKIPQCLKTKVFEQCVLPVMTYGSRDMVANYGPHKKAQSHSASDGESYVRSVST</sequence>
<dbReference type="EMBL" id="CAKXAJ010026147">
    <property type="protein sequence ID" value="CAH2258620.1"/>
    <property type="molecule type" value="Genomic_DNA"/>
</dbReference>
<dbReference type="Proteomes" id="UP000838756">
    <property type="component" value="Unassembled WGS sequence"/>
</dbReference>
<keyword evidence="2" id="KW-0732">Signal</keyword>
<feature type="region of interest" description="Disordered" evidence="1">
    <location>
        <begin position="275"/>
        <end position="296"/>
    </location>
</feature>
<evidence type="ECO:0000313" key="4">
    <source>
        <dbReference type="Proteomes" id="UP000838756"/>
    </source>
</evidence>
<feature type="compositionally biased region" description="Polar residues" evidence="1">
    <location>
        <begin position="281"/>
        <end position="296"/>
    </location>
</feature>
<evidence type="ECO:0000256" key="1">
    <source>
        <dbReference type="SAM" id="MobiDB-lite"/>
    </source>
</evidence>
<name>A0A8S4SC81_9NEOP</name>
<feature type="signal peptide" evidence="2">
    <location>
        <begin position="1"/>
        <end position="19"/>
    </location>
</feature>